<dbReference type="SUPFAM" id="SSF53335">
    <property type="entry name" value="S-adenosyl-L-methionine-dependent methyltransferases"/>
    <property type="match status" value="1"/>
</dbReference>
<evidence type="ECO:0000256" key="2">
    <source>
        <dbReference type="ARBA" id="ARBA00029460"/>
    </source>
</evidence>
<dbReference type="AlphaFoldDB" id="A0A381T8B1"/>
<gene>
    <name evidence="4" type="ORF">METZ01_LOCUS65264</name>
</gene>
<dbReference type="Gene3D" id="3.40.50.150">
    <property type="entry name" value="Vaccinia Virus protein VP39"/>
    <property type="match status" value="1"/>
</dbReference>
<keyword evidence="1" id="KW-0694">RNA-binding</keyword>
<evidence type="ECO:0000259" key="3">
    <source>
        <dbReference type="SMART" id="SM00363"/>
    </source>
</evidence>
<dbReference type="CDD" id="cd02440">
    <property type="entry name" value="AdoMet_MTases"/>
    <property type="match status" value="1"/>
</dbReference>
<accession>A0A381T8B1</accession>
<organism evidence="4">
    <name type="scientific">marine metagenome</name>
    <dbReference type="NCBI Taxonomy" id="408172"/>
    <lineage>
        <taxon>unclassified sequences</taxon>
        <taxon>metagenomes</taxon>
        <taxon>ecological metagenomes</taxon>
    </lineage>
</organism>
<dbReference type="GO" id="GO:0032259">
    <property type="term" value="P:methylation"/>
    <property type="evidence" value="ECO:0007669"/>
    <property type="project" value="InterPro"/>
</dbReference>
<dbReference type="InterPro" id="IPR036986">
    <property type="entry name" value="S4_RNA-bd_sf"/>
</dbReference>
<proteinExistence type="inferred from homology"/>
<dbReference type="InterPro" id="IPR004538">
    <property type="entry name" value="Hemolysin_A/TlyA"/>
</dbReference>
<dbReference type="CDD" id="cd00165">
    <property type="entry name" value="S4"/>
    <property type="match status" value="1"/>
</dbReference>
<dbReference type="Pfam" id="PF01479">
    <property type="entry name" value="S4"/>
    <property type="match status" value="1"/>
</dbReference>
<dbReference type="PROSITE" id="PS50889">
    <property type="entry name" value="S4"/>
    <property type="match status" value="1"/>
</dbReference>
<dbReference type="GO" id="GO:0008168">
    <property type="term" value="F:methyltransferase activity"/>
    <property type="evidence" value="ECO:0007669"/>
    <property type="project" value="InterPro"/>
</dbReference>
<dbReference type="InterPro" id="IPR029063">
    <property type="entry name" value="SAM-dependent_MTases_sf"/>
</dbReference>
<reference evidence="4" key="1">
    <citation type="submission" date="2018-05" db="EMBL/GenBank/DDBJ databases">
        <authorList>
            <person name="Lanie J.A."/>
            <person name="Ng W.-L."/>
            <person name="Kazmierczak K.M."/>
            <person name="Andrzejewski T.M."/>
            <person name="Davidsen T.M."/>
            <person name="Wayne K.J."/>
            <person name="Tettelin H."/>
            <person name="Glass J.I."/>
            <person name="Rusch D."/>
            <person name="Podicherti R."/>
            <person name="Tsui H.-C.T."/>
            <person name="Winkler M.E."/>
        </authorList>
    </citation>
    <scope>NUCLEOTIDE SEQUENCE</scope>
</reference>
<evidence type="ECO:0000313" key="4">
    <source>
        <dbReference type="EMBL" id="SVA12410.1"/>
    </source>
</evidence>
<dbReference type="InterPro" id="IPR002942">
    <property type="entry name" value="S4_RNA-bd"/>
</dbReference>
<dbReference type="SMART" id="SM00363">
    <property type="entry name" value="S4"/>
    <property type="match status" value="1"/>
</dbReference>
<dbReference type="GO" id="GO:0003723">
    <property type="term" value="F:RNA binding"/>
    <property type="evidence" value="ECO:0007669"/>
    <property type="project" value="UniProtKB-KW"/>
</dbReference>
<dbReference type="PANTHER" id="PTHR32319:SF0">
    <property type="entry name" value="BACTERIAL HEMOLYSIN-LIKE PROTEIN"/>
    <property type="match status" value="1"/>
</dbReference>
<dbReference type="PANTHER" id="PTHR32319">
    <property type="entry name" value="BACTERIAL HEMOLYSIN-LIKE PROTEIN"/>
    <property type="match status" value="1"/>
</dbReference>
<dbReference type="PIRSF" id="PIRSF005578">
    <property type="entry name" value="TlyA"/>
    <property type="match status" value="1"/>
</dbReference>
<dbReference type="EMBL" id="UINC01004180">
    <property type="protein sequence ID" value="SVA12410.1"/>
    <property type="molecule type" value="Genomic_DNA"/>
</dbReference>
<name>A0A381T8B1_9ZZZZ</name>
<dbReference type="SUPFAM" id="SSF55174">
    <property type="entry name" value="Alpha-L RNA-binding motif"/>
    <property type="match status" value="1"/>
</dbReference>
<dbReference type="InterPro" id="IPR002877">
    <property type="entry name" value="RNA_MeTrfase_FtsJ_dom"/>
</dbReference>
<sequence length="255" mass="27371">MTAAQQKRRLDTLLVDRGLASSRTRARSMILAGQVRLDNGVAAKAGTMLSTDADITLIKPDHPYVSRGGIKLAHAIAKLGVSASNRDALDIGASTGGFTDVLLRAGARRVVALDVGRGQLAWSLRQDPRVTVLDRVNARSLEAVPWPPGLTDFDLVTVDVAFISLTLIVPALPPRLRPGGNILLLVKPQFEANRSEIGKGGLVKNPAVHVRAIKRVSTTVDRVGLKVVATIESPITGTEGNREFFLHLRHHEDTA</sequence>
<protein>
    <recommendedName>
        <fullName evidence="3">RNA-binding S4 domain-containing protein</fullName>
    </recommendedName>
</protein>
<feature type="domain" description="RNA-binding S4" evidence="3">
    <location>
        <begin position="8"/>
        <end position="71"/>
    </location>
</feature>
<dbReference type="Gene3D" id="3.10.290.10">
    <property type="entry name" value="RNA-binding S4 domain"/>
    <property type="match status" value="1"/>
</dbReference>
<dbReference type="Pfam" id="PF01728">
    <property type="entry name" value="FtsJ"/>
    <property type="match status" value="1"/>
</dbReference>
<dbReference type="InterPro" id="IPR047048">
    <property type="entry name" value="TlyA"/>
</dbReference>
<evidence type="ECO:0000256" key="1">
    <source>
        <dbReference type="ARBA" id="ARBA00022884"/>
    </source>
</evidence>
<dbReference type="NCBIfam" id="TIGR00478">
    <property type="entry name" value="tly"/>
    <property type="match status" value="1"/>
</dbReference>
<comment type="similarity">
    <text evidence="2">Belongs to the TlyA family.</text>
</comment>